<reference evidence="1 2" key="1">
    <citation type="submission" date="2018-08" db="EMBL/GenBank/DDBJ databases">
        <title>A genome reference for cultivated species of the human gut microbiota.</title>
        <authorList>
            <person name="Zou Y."/>
            <person name="Xue W."/>
            <person name="Luo G."/>
        </authorList>
    </citation>
    <scope>NUCLEOTIDE SEQUENCE [LARGE SCALE GENOMIC DNA]</scope>
    <source>
        <strain evidence="1 2">AM18-6</strain>
    </source>
</reference>
<proteinExistence type="predicted"/>
<dbReference type="AlphaFoldDB" id="A0A396BJM1"/>
<protein>
    <submittedName>
        <fullName evidence="1">Uncharacterized protein</fullName>
    </submittedName>
</protein>
<gene>
    <name evidence="1" type="ORF">DW228_24695</name>
</gene>
<name>A0A396BJM1_BACFG</name>
<comment type="caution">
    <text evidence="1">The sequence shown here is derived from an EMBL/GenBank/DDBJ whole genome shotgun (WGS) entry which is preliminary data.</text>
</comment>
<dbReference type="EMBL" id="QRJE01000075">
    <property type="protein sequence ID" value="RHH04403.1"/>
    <property type="molecule type" value="Genomic_DNA"/>
</dbReference>
<accession>A0A396BJM1</accession>
<evidence type="ECO:0000313" key="2">
    <source>
        <dbReference type="Proteomes" id="UP000266644"/>
    </source>
</evidence>
<organism evidence="1 2">
    <name type="scientific">Bacteroides fragilis</name>
    <dbReference type="NCBI Taxonomy" id="817"/>
    <lineage>
        <taxon>Bacteria</taxon>
        <taxon>Pseudomonadati</taxon>
        <taxon>Bacteroidota</taxon>
        <taxon>Bacteroidia</taxon>
        <taxon>Bacteroidales</taxon>
        <taxon>Bacteroidaceae</taxon>
        <taxon>Bacteroides</taxon>
    </lineage>
</organism>
<dbReference type="Proteomes" id="UP000266644">
    <property type="component" value="Unassembled WGS sequence"/>
</dbReference>
<sequence length="197" mass="22852">MRIFVLYCLFFFPLSYVIAKNGYVEQNSAKYHSLTEKDTLYIETEKTEFEILYRLCSNQQGKKNVVFELKAVDDSSIDFVQSYTINGVKKFDCYAVYDNVADGNRFLFFDYENQIAYITPTCFSGFYPIYSSVDFSKLEVLLRNEHSHLKQLNDTLSVDSNVAYVPFNCNNRIIKATFVQYPQAGKGNKYLTTKDSI</sequence>
<evidence type="ECO:0000313" key="1">
    <source>
        <dbReference type="EMBL" id="RHH04403.1"/>
    </source>
</evidence>